<evidence type="ECO:0000256" key="6">
    <source>
        <dbReference type="SAM" id="MobiDB-lite"/>
    </source>
</evidence>
<evidence type="ECO:0000313" key="10">
    <source>
        <dbReference type="Proteomes" id="UP000324800"/>
    </source>
</evidence>
<gene>
    <name evidence="9" type="ORF">EZS28_013908</name>
</gene>
<evidence type="ECO:0000256" key="5">
    <source>
        <dbReference type="ARBA" id="ARBA00023136"/>
    </source>
</evidence>
<feature type="transmembrane region" description="Helical" evidence="7">
    <location>
        <begin position="138"/>
        <end position="161"/>
    </location>
</feature>
<evidence type="ECO:0000256" key="7">
    <source>
        <dbReference type="SAM" id="Phobius"/>
    </source>
</evidence>
<comment type="subcellular location">
    <subcellularLocation>
        <location evidence="1">Cell membrane</location>
        <topology evidence="1">Multi-pass membrane protein</topology>
    </subcellularLocation>
</comment>
<feature type="transmembrane region" description="Helical" evidence="7">
    <location>
        <begin position="51"/>
        <end position="70"/>
    </location>
</feature>
<proteinExistence type="predicted"/>
<dbReference type="Proteomes" id="UP000324800">
    <property type="component" value="Unassembled WGS sequence"/>
</dbReference>
<dbReference type="OrthoDB" id="2126250at2759"/>
<dbReference type="InterPro" id="IPR003838">
    <property type="entry name" value="ABC3_permease_C"/>
</dbReference>
<reference evidence="9 10" key="1">
    <citation type="submission" date="2019-03" db="EMBL/GenBank/DDBJ databases">
        <title>Single cell metagenomics reveals metabolic interactions within the superorganism composed of flagellate Streblomastix strix and complex community of Bacteroidetes bacteria on its surface.</title>
        <authorList>
            <person name="Treitli S.C."/>
            <person name="Kolisko M."/>
            <person name="Husnik F."/>
            <person name="Keeling P."/>
            <person name="Hampl V."/>
        </authorList>
    </citation>
    <scope>NUCLEOTIDE SEQUENCE [LARGE SCALE GENOMIC DNA]</scope>
    <source>
        <strain evidence="9">ST1C</strain>
    </source>
</reference>
<keyword evidence="4 7" id="KW-1133">Transmembrane helix</keyword>
<sequence>MKVIKEQSEEEVPTGDDDEQKDQSEDEIELRVWSLAEETAGIKSALNMINIGFMVITIFVMLLCLFSLMASMNTNVLEQTKEIGIERALGLKRFQLVRVYVEEAFVLIISAAVMGMIVGLIVGYLLTSQMGMMQGLPVPFVFPWAMGIAAIGTAFVISIVASAGPAWAVVSANIVTTMKST</sequence>
<accession>A0A5J4W6V2</accession>
<evidence type="ECO:0000313" key="9">
    <source>
        <dbReference type="EMBL" id="KAA6390568.1"/>
    </source>
</evidence>
<keyword evidence="2" id="KW-1003">Cell membrane</keyword>
<feature type="compositionally biased region" description="Acidic residues" evidence="6">
    <location>
        <begin position="8"/>
        <end position="25"/>
    </location>
</feature>
<comment type="caution">
    <text evidence="9">The sequence shown here is derived from an EMBL/GenBank/DDBJ whole genome shotgun (WGS) entry which is preliminary data.</text>
</comment>
<evidence type="ECO:0000259" key="8">
    <source>
        <dbReference type="Pfam" id="PF02687"/>
    </source>
</evidence>
<keyword evidence="3 7" id="KW-0812">Transmembrane</keyword>
<dbReference type="PANTHER" id="PTHR32522">
    <property type="match status" value="1"/>
</dbReference>
<organism evidence="9 10">
    <name type="scientific">Streblomastix strix</name>
    <dbReference type="NCBI Taxonomy" id="222440"/>
    <lineage>
        <taxon>Eukaryota</taxon>
        <taxon>Metamonada</taxon>
        <taxon>Preaxostyla</taxon>
        <taxon>Oxymonadida</taxon>
        <taxon>Streblomastigidae</taxon>
        <taxon>Streblomastix</taxon>
    </lineage>
</organism>
<evidence type="ECO:0000256" key="1">
    <source>
        <dbReference type="ARBA" id="ARBA00004651"/>
    </source>
</evidence>
<dbReference type="GO" id="GO:0005886">
    <property type="term" value="C:plasma membrane"/>
    <property type="evidence" value="ECO:0007669"/>
    <property type="project" value="UniProtKB-SubCell"/>
</dbReference>
<protein>
    <submittedName>
        <fullName evidence="9">Putative DUF214 family protein</fullName>
    </submittedName>
</protein>
<evidence type="ECO:0000256" key="3">
    <source>
        <dbReference type="ARBA" id="ARBA00022692"/>
    </source>
</evidence>
<feature type="transmembrane region" description="Helical" evidence="7">
    <location>
        <begin position="104"/>
        <end position="126"/>
    </location>
</feature>
<keyword evidence="5 7" id="KW-0472">Membrane</keyword>
<evidence type="ECO:0000256" key="4">
    <source>
        <dbReference type="ARBA" id="ARBA00022989"/>
    </source>
</evidence>
<feature type="region of interest" description="Disordered" evidence="6">
    <location>
        <begin position="1"/>
        <end position="25"/>
    </location>
</feature>
<dbReference type="PANTHER" id="PTHR32522:SF3">
    <property type="entry name" value="ABC3 TRANSPORTER PERMEASE PROTEIN DOMAIN-CONTAINING PROTEIN"/>
    <property type="match status" value="1"/>
</dbReference>
<dbReference type="AlphaFoldDB" id="A0A5J4W6V2"/>
<name>A0A5J4W6V2_9EUKA</name>
<evidence type="ECO:0000256" key="2">
    <source>
        <dbReference type="ARBA" id="ARBA00022475"/>
    </source>
</evidence>
<dbReference type="Pfam" id="PF02687">
    <property type="entry name" value="FtsX"/>
    <property type="match status" value="1"/>
</dbReference>
<dbReference type="EMBL" id="SNRW01003179">
    <property type="protein sequence ID" value="KAA6390568.1"/>
    <property type="molecule type" value="Genomic_DNA"/>
</dbReference>
<feature type="domain" description="ABC3 transporter permease C-terminal" evidence="8">
    <location>
        <begin position="54"/>
        <end position="173"/>
    </location>
</feature>